<dbReference type="Gene3D" id="3.40.33.10">
    <property type="entry name" value="CAP"/>
    <property type="match status" value="1"/>
</dbReference>
<dbReference type="PANTHER" id="PTHR10334">
    <property type="entry name" value="CYSTEINE-RICH SECRETORY PROTEIN-RELATED"/>
    <property type="match status" value="1"/>
</dbReference>
<evidence type="ECO:0000259" key="5">
    <source>
        <dbReference type="SMART" id="SM00198"/>
    </source>
</evidence>
<sequence>TNYCQNGLCPGSSKHIACQNGGNWAVSCPTSPAPFLINVNETIIQHIVTAHNVRRNRLALGDLPGYSPARRMATVRWNAELASLAALNVRQCVLLRDACHNTNTFSNSGQNVALISYSGDWTTKPNKDLLTQAIHSWWLQYENANMAVINSYPNSWTGSPIRSFTTMAQQRNYAVGCAAARYVRNSLNHFLLACNYAVDNEAGRPVYVAGITGAGCQLGTNVNYLGLCKFAETNYDV</sequence>
<evidence type="ECO:0000256" key="3">
    <source>
        <dbReference type="ARBA" id="ARBA00022525"/>
    </source>
</evidence>
<dbReference type="CDD" id="cd05380">
    <property type="entry name" value="CAP_euk"/>
    <property type="match status" value="1"/>
</dbReference>
<evidence type="ECO:0000256" key="1">
    <source>
        <dbReference type="ARBA" id="ARBA00004613"/>
    </source>
</evidence>
<proteinExistence type="inferred from homology"/>
<dbReference type="InterPro" id="IPR014044">
    <property type="entry name" value="CAP_dom"/>
</dbReference>
<dbReference type="InterPro" id="IPR001283">
    <property type="entry name" value="CRISP-related"/>
</dbReference>
<organism evidence="6 7">
    <name type="scientific">Drosophila rubida</name>
    <dbReference type="NCBI Taxonomy" id="30044"/>
    <lineage>
        <taxon>Eukaryota</taxon>
        <taxon>Metazoa</taxon>
        <taxon>Ecdysozoa</taxon>
        <taxon>Arthropoda</taxon>
        <taxon>Hexapoda</taxon>
        <taxon>Insecta</taxon>
        <taxon>Pterygota</taxon>
        <taxon>Neoptera</taxon>
        <taxon>Endopterygota</taxon>
        <taxon>Diptera</taxon>
        <taxon>Brachycera</taxon>
        <taxon>Muscomorpha</taxon>
        <taxon>Ephydroidea</taxon>
        <taxon>Drosophilidae</taxon>
        <taxon>Drosophila</taxon>
    </lineage>
</organism>
<dbReference type="Proteomes" id="UP001200034">
    <property type="component" value="Unassembled WGS sequence"/>
</dbReference>
<evidence type="ECO:0000313" key="6">
    <source>
        <dbReference type="EMBL" id="KAH8359090.1"/>
    </source>
</evidence>
<accession>A0AAD4JUD7</accession>
<feature type="domain" description="SCP" evidence="5">
    <location>
        <begin position="42"/>
        <end position="203"/>
    </location>
</feature>
<feature type="non-terminal residue" evidence="6">
    <location>
        <position position="1"/>
    </location>
</feature>
<dbReference type="AlphaFoldDB" id="A0AAD4JUD7"/>
<evidence type="ECO:0000313" key="7">
    <source>
        <dbReference type="Proteomes" id="UP001200034"/>
    </source>
</evidence>
<gene>
    <name evidence="6" type="ORF">KR093_004242</name>
</gene>
<comment type="subcellular location">
    <subcellularLocation>
        <location evidence="1">Secreted</location>
    </subcellularLocation>
</comment>
<keyword evidence="3" id="KW-0964">Secreted</keyword>
<name>A0AAD4JUD7_9MUSC</name>
<comment type="similarity">
    <text evidence="2">Belongs to the CRISP family.</text>
</comment>
<dbReference type="GO" id="GO:0005576">
    <property type="term" value="C:extracellular region"/>
    <property type="evidence" value="ECO:0007669"/>
    <property type="project" value="UniProtKB-SubCell"/>
</dbReference>
<dbReference type="SUPFAM" id="SSF55797">
    <property type="entry name" value="PR-1-like"/>
    <property type="match status" value="1"/>
</dbReference>
<dbReference type="PIRSF" id="PIRSF038921">
    <property type="entry name" value="P14a"/>
    <property type="match status" value="1"/>
</dbReference>
<reference evidence="6" key="1">
    <citation type="journal article" date="2021" name="Mol. Ecol. Resour.">
        <title>Phylogenomic analyses of the genus Drosophila reveals genomic signals of climate adaptation.</title>
        <authorList>
            <person name="Li F."/>
            <person name="Rane R.V."/>
            <person name="Luria V."/>
            <person name="Xiong Z."/>
            <person name="Chen J."/>
            <person name="Li Z."/>
            <person name="Catullo R.A."/>
            <person name="Griffin P.C."/>
            <person name="Schiffer M."/>
            <person name="Pearce S."/>
            <person name="Lee S.F."/>
            <person name="McElroy K."/>
            <person name="Stocker A."/>
            <person name="Shirriffs J."/>
            <person name="Cockerell F."/>
            <person name="Coppin C."/>
            <person name="Sgro C.M."/>
            <person name="Karger A."/>
            <person name="Cain J.W."/>
            <person name="Weber J.A."/>
            <person name="Santpere G."/>
            <person name="Kirschner M.W."/>
            <person name="Hoffmann A.A."/>
            <person name="Oakeshott J.G."/>
            <person name="Zhang G."/>
        </authorList>
    </citation>
    <scope>NUCLEOTIDE SEQUENCE</scope>
    <source>
        <strain evidence="6">BGI-SZ-2011g</strain>
    </source>
</reference>
<evidence type="ECO:0000256" key="4">
    <source>
        <dbReference type="ARBA" id="ARBA00022729"/>
    </source>
</evidence>
<dbReference type="EMBL" id="JAJJHW010003409">
    <property type="protein sequence ID" value="KAH8359090.1"/>
    <property type="molecule type" value="Genomic_DNA"/>
</dbReference>
<dbReference type="Pfam" id="PF00188">
    <property type="entry name" value="CAP"/>
    <property type="match status" value="1"/>
</dbReference>
<dbReference type="InterPro" id="IPR034763">
    <property type="entry name" value="P14a_insect"/>
</dbReference>
<evidence type="ECO:0000256" key="2">
    <source>
        <dbReference type="ARBA" id="ARBA00009923"/>
    </source>
</evidence>
<keyword evidence="4" id="KW-0732">Signal</keyword>
<keyword evidence="7" id="KW-1185">Reference proteome</keyword>
<protein>
    <recommendedName>
        <fullName evidence="5">SCP domain-containing protein</fullName>
    </recommendedName>
</protein>
<dbReference type="InterPro" id="IPR035940">
    <property type="entry name" value="CAP_sf"/>
</dbReference>
<dbReference type="SMART" id="SM00198">
    <property type="entry name" value="SCP"/>
    <property type="match status" value="1"/>
</dbReference>
<comment type="caution">
    <text evidence="6">The sequence shown here is derived from an EMBL/GenBank/DDBJ whole genome shotgun (WGS) entry which is preliminary data.</text>
</comment>